<feature type="non-terminal residue" evidence="3">
    <location>
        <position position="1"/>
    </location>
</feature>
<dbReference type="PANTHER" id="PTHR35562:SF2">
    <property type="entry name" value="DNA ENDONUCLEASE SMRA-RELATED"/>
    <property type="match status" value="1"/>
</dbReference>
<dbReference type="SUPFAM" id="SSF160443">
    <property type="entry name" value="SMR domain-like"/>
    <property type="match status" value="1"/>
</dbReference>
<feature type="domain" description="Smr" evidence="2">
    <location>
        <begin position="38"/>
        <end position="118"/>
    </location>
</feature>
<dbReference type="Proteomes" id="UP000885822">
    <property type="component" value="Unassembled WGS sequence"/>
</dbReference>
<feature type="compositionally biased region" description="Basic and acidic residues" evidence="1">
    <location>
        <begin position="1"/>
        <end position="28"/>
    </location>
</feature>
<dbReference type="Gene3D" id="3.30.1370.110">
    <property type="match status" value="1"/>
</dbReference>
<evidence type="ECO:0000256" key="1">
    <source>
        <dbReference type="SAM" id="MobiDB-lite"/>
    </source>
</evidence>
<comment type="caution">
    <text evidence="3">The sequence shown here is derived from an EMBL/GenBank/DDBJ whole genome shotgun (WGS) entry which is preliminary data.</text>
</comment>
<dbReference type="PROSITE" id="PS50828">
    <property type="entry name" value="SMR"/>
    <property type="match status" value="1"/>
</dbReference>
<dbReference type="PANTHER" id="PTHR35562">
    <property type="entry name" value="DNA ENDONUCLEASE SMRA-RELATED"/>
    <property type="match status" value="1"/>
</dbReference>
<evidence type="ECO:0000259" key="2">
    <source>
        <dbReference type="PROSITE" id="PS50828"/>
    </source>
</evidence>
<protein>
    <recommendedName>
        <fullName evidence="2">Smr domain-containing protein</fullName>
    </recommendedName>
</protein>
<evidence type="ECO:0000313" key="3">
    <source>
        <dbReference type="EMBL" id="HDK38461.1"/>
    </source>
</evidence>
<dbReference type="InterPro" id="IPR002625">
    <property type="entry name" value="Smr_dom"/>
</dbReference>
<feature type="region of interest" description="Disordered" evidence="1">
    <location>
        <begin position="1"/>
        <end position="34"/>
    </location>
</feature>
<sequence length="125" mass="14004">SDTTKEKRNFSVRGYLEKRDESARKSDIGNHTSPGFELDLRGKRADEALDILDGYLDSAFLVGLPFVRIIHGKGRGSSQQPVLKQKINQWLPQRKEVLAFCSAPRWDGGSGAAYVLLSRKWVENG</sequence>
<reference evidence="3" key="1">
    <citation type="journal article" date="2020" name="mSystems">
        <title>Genome- and Community-Level Interaction Insights into Carbon Utilization and Element Cycling Functions of Hydrothermarchaeota in Hydrothermal Sediment.</title>
        <authorList>
            <person name="Zhou Z."/>
            <person name="Liu Y."/>
            <person name="Xu W."/>
            <person name="Pan J."/>
            <person name="Luo Z.H."/>
            <person name="Li M."/>
        </authorList>
    </citation>
    <scope>NUCLEOTIDE SEQUENCE [LARGE SCALE GENOMIC DNA]</scope>
    <source>
        <strain evidence="3">HyVt-26</strain>
    </source>
</reference>
<dbReference type="Pfam" id="PF01713">
    <property type="entry name" value="Smr"/>
    <property type="match status" value="1"/>
</dbReference>
<dbReference type="InterPro" id="IPR036063">
    <property type="entry name" value="Smr_dom_sf"/>
</dbReference>
<proteinExistence type="predicted"/>
<accession>A0A831K486</accession>
<dbReference type="EMBL" id="DRCV01000243">
    <property type="protein sequence ID" value="HDK38461.1"/>
    <property type="molecule type" value="Genomic_DNA"/>
</dbReference>
<dbReference type="AlphaFoldDB" id="A0A831K486"/>
<organism evidence="3">
    <name type="scientific">Thiolapillus brandeum</name>
    <dbReference type="NCBI Taxonomy" id="1076588"/>
    <lineage>
        <taxon>Bacteria</taxon>
        <taxon>Pseudomonadati</taxon>
        <taxon>Pseudomonadota</taxon>
        <taxon>Gammaproteobacteria</taxon>
        <taxon>Chromatiales</taxon>
        <taxon>Sedimenticolaceae</taxon>
        <taxon>Thiolapillus</taxon>
    </lineage>
</organism>
<name>A0A831K486_9GAMM</name>
<dbReference type="SMART" id="SM00463">
    <property type="entry name" value="SMR"/>
    <property type="match status" value="1"/>
</dbReference>
<gene>
    <name evidence="3" type="ORF">ENG92_05545</name>
</gene>